<keyword evidence="5" id="KW-1185">Reference proteome</keyword>
<evidence type="ECO:0000256" key="2">
    <source>
        <dbReference type="ARBA" id="ARBA00023002"/>
    </source>
</evidence>
<dbReference type="InterPro" id="IPR029039">
    <property type="entry name" value="Flavoprotein-like_sf"/>
</dbReference>
<dbReference type="EC" id="1.-.-.-" evidence="4"/>
<proteinExistence type="inferred from homology"/>
<dbReference type="PANTHER" id="PTHR10204:SF34">
    <property type="entry name" value="NAD(P)H DEHYDROGENASE [QUINONE] 1 ISOFORM 1"/>
    <property type="match status" value="1"/>
</dbReference>
<evidence type="ECO:0000313" key="4">
    <source>
        <dbReference type="EMBL" id="MFC4505836.1"/>
    </source>
</evidence>
<dbReference type="EMBL" id="JBHSFK010000038">
    <property type="protein sequence ID" value="MFC4505836.1"/>
    <property type="molecule type" value="Genomic_DNA"/>
</dbReference>
<evidence type="ECO:0000256" key="1">
    <source>
        <dbReference type="ARBA" id="ARBA00006252"/>
    </source>
</evidence>
<feature type="domain" description="Flavodoxin-like fold" evidence="3">
    <location>
        <begin position="9"/>
        <end position="153"/>
    </location>
</feature>
<dbReference type="Pfam" id="PF02525">
    <property type="entry name" value="Flavodoxin_2"/>
    <property type="match status" value="1"/>
</dbReference>
<protein>
    <submittedName>
        <fullName evidence="4">NAD(P)H-dependent oxidoreductase</fullName>
        <ecNumber evidence="4">1.-.-.-</ecNumber>
        <ecNumber evidence="4">1.6.99.-</ecNumber>
    </submittedName>
</protein>
<evidence type="ECO:0000313" key="5">
    <source>
        <dbReference type="Proteomes" id="UP001595839"/>
    </source>
</evidence>
<sequence>MPTTPARSALIVHAHAEPDSFSSAQAATAVRALGEAGYTVDHLDLYAEGWAPVLDRDEFPSASVPFKPQAEQLRAVKDGTLDAVVRSHLDRLLTADLLVLSFPLWWFSMPAVLKGWVDRVFAMGGVFGGDHGLFDEAALTGRRAVLLLTTGGSTWLSGGVPGPSGPG</sequence>
<comment type="similarity">
    <text evidence="1">Belongs to the NAD(P)H dehydrogenase (quinone) family.</text>
</comment>
<dbReference type="Proteomes" id="UP001595839">
    <property type="component" value="Unassembled WGS sequence"/>
</dbReference>
<name>A0ABV9B5S1_9ACTN</name>
<dbReference type="InterPro" id="IPR051545">
    <property type="entry name" value="NAD(P)H_dehydrogenase_qn"/>
</dbReference>
<dbReference type="SUPFAM" id="SSF52218">
    <property type="entry name" value="Flavoproteins"/>
    <property type="match status" value="1"/>
</dbReference>
<dbReference type="PANTHER" id="PTHR10204">
    <property type="entry name" value="NAD P H OXIDOREDUCTASE-RELATED"/>
    <property type="match status" value="1"/>
</dbReference>
<dbReference type="EC" id="1.6.99.-" evidence="4"/>
<gene>
    <name evidence="4" type="ORF">ACFPIH_41380</name>
</gene>
<dbReference type="InterPro" id="IPR003680">
    <property type="entry name" value="Flavodoxin_fold"/>
</dbReference>
<dbReference type="RefSeq" id="WP_381183031.1">
    <property type="nucleotide sequence ID" value="NZ_JBHSFK010000038.1"/>
</dbReference>
<keyword evidence="2 4" id="KW-0560">Oxidoreductase</keyword>
<accession>A0ABV9B5S1</accession>
<organism evidence="4 5">
    <name type="scientific">Streptomyces vulcanius</name>
    <dbReference type="NCBI Taxonomy" id="1441876"/>
    <lineage>
        <taxon>Bacteria</taxon>
        <taxon>Bacillati</taxon>
        <taxon>Actinomycetota</taxon>
        <taxon>Actinomycetes</taxon>
        <taxon>Kitasatosporales</taxon>
        <taxon>Streptomycetaceae</taxon>
        <taxon>Streptomyces</taxon>
    </lineage>
</organism>
<dbReference type="GO" id="GO:0016491">
    <property type="term" value="F:oxidoreductase activity"/>
    <property type="evidence" value="ECO:0007669"/>
    <property type="project" value="UniProtKB-KW"/>
</dbReference>
<reference evidence="5" key="1">
    <citation type="journal article" date="2019" name="Int. J. Syst. Evol. Microbiol.">
        <title>The Global Catalogue of Microorganisms (GCM) 10K type strain sequencing project: providing services to taxonomists for standard genome sequencing and annotation.</title>
        <authorList>
            <consortium name="The Broad Institute Genomics Platform"/>
            <consortium name="The Broad Institute Genome Sequencing Center for Infectious Disease"/>
            <person name="Wu L."/>
            <person name="Ma J."/>
        </authorList>
    </citation>
    <scope>NUCLEOTIDE SEQUENCE [LARGE SCALE GENOMIC DNA]</scope>
    <source>
        <strain evidence="5">CGMCC 4.7177</strain>
    </source>
</reference>
<dbReference type="Gene3D" id="3.40.50.360">
    <property type="match status" value="1"/>
</dbReference>
<comment type="caution">
    <text evidence="4">The sequence shown here is derived from an EMBL/GenBank/DDBJ whole genome shotgun (WGS) entry which is preliminary data.</text>
</comment>
<evidence type="ECO:0000259" key="3">
    <source>
        <dbReference type="Pfam" id="PF02525"/>
    </source>
</evidence>